<dbReference type="PROSITE" id="PS50889">
    <property type="entry name" value="S4"/>
    <property type="match status" value="1"/>
</dbReference>
<keyword evidence="4 6" id="KW-0413">Isomerase</keyword>
<gene>
    <name evidence="9" type="ORF">GGQ66_002840</name>
</gene>
<evidence type="ECO:0000256" key="2">
    <source>
        <dbReference type="ARBA" id="ARBA00008348"/>
    </source>
</evidence>
<dbReference type="Pfam" id="PF00849">
    <property type="entry name" value="PseudoU_synth_2"/>
    <property type="match status" value="1"/>
</dbReference>
<dbReference type="GO" id="GO:0120159">
    <property type="term" value="F:rRNA pseudouridine synthase activity"/>
    <property type="evidence" value="ECO:0007669"/>
    <property type="project" value="UniProtKB-ARBA"/>
</dbReference>
<dbReference type="PROSITE" id="PS01149">
    <property type="entry name" value="PSI_RSU"/>
    <property type="match status" value="1"/>
</dbReference>
<dbReference type="EMBL" id="JACIDU010000011">
    <property type="protein sequence ID" value="MBB4104266.1"/>
    <property type="molecule type" value="Genomic_DNA"/>
</dbReference>
<keyword evidence="3 5" id="KW-0694">RNA-binding</keyword>
<dbReference type="InterPro" id="IPR006145">
    <property type="entry name" value="PsdUridine_synth_RsuA/RluA"/>
</dbReference>
<dbReference type="Gene3D" id="3.10.290.10">
    <property type="entry name" value="RNA-binding S4 domain"/>
    <property type="match status" value="1"/>
</dbReference>
<keyword evidence="10" id="KW-1185">Reference proteome</keyword>
<dbReference type="SUPFAM" id="SSF55174">
    <property type="entry name" value="Alpha-L RNA-binding motif"/>
    <property type="match status" value="1"/>
</dbReference>
<evidence type="ECO:0000256" key="6">
    <source>
        <dbReference type="RuleBase" id="RU003887"/>
    </source>
</evidence>
<dbReference type="SMART" id="SM00363">
    <property type="entry name" value="S4"/>
    <property type="match status" value="1"/>
</dbReference>
<evidence type="ECO:0000313" key="10">
    <source>
        <dbReference type="Proteomes" id="UP000584824"/>
    </source>
</evidence>
<dbReference type="InterPro" id="IPR036986">
    <property type="entry name" value="S4_RNA-bd_sf"/>
</dbReference>
<evidence type="ECO:0000256" key="1">
    <source>
        <dbReference type="ARBA" id="ARBA00000073"/>
    </source>
</evidence>
<feature type="compositionally biased region" description="Basic and acidic residues" evidence="7">
    <location>
        <begin position="362"/>
        <end position="402"/>
    </location>
</feature>
<sequence length="626" mass="67198">MSFNDKSGKSGDKRPGSGKTFKGGKPAGGPGKFAKGGPAKGGFNKGGPKDGPRDGKSRFEGKPTRDRVQRDDAPARSFAAKTPRPKPAAEGAPGEPERISKLLARAGVASRRDVERMIMEGRVSVNGKVLETPVLNATFADTIEVDGKPIRGPERTRLWLYHKPAGLVTTNSDPEGRPTVFDNLPAELPRVLSVGRLDINTEGLLLLTNDGGLARTLELPKNGWLRRYRVRAHGKVEQSDLDTLKDGIAVNGVLYGGIEATLDRVQGGNVWITMAFREGKNREVKNVLGSLGLEVNRLIRLSYGPFQLGELPEGAVLEVRGRTLRDQLGPRLIEESGANFDAPIFTTSVDEDEDEAPAKPARRSDEAKAGPRGERKPFDKGDRFDKGAKPARGGFDKPRRDADQDDDRPKRPKPGASRTANIWMAPGARPVGAKKAAKGERPRAEAAPYRPVSDMPSVASTIRRSGEENEWISASEAAPARRSRDDDDRPARKGFGGGKRDFGDKPRGDREGRPERAPRGERSFGDKPRSDRPFGDKPRGERAFGDKPRGEGRSFEPREGRPERAGGDRPFGDKPRGGKSFGGKPRGEGGKSFGGPRGAGGGGKPFSGKPRGAGGGKPAGGRGRKG</sequence>
<dbReference type="SUPFAM" id="SSF55120">
    <property type="entry name" value="Pseudouridine synthase"/>
    <property type="match status" value="1"/>
</dbReference>
<comment type="catalytic activity">
    <reaction evidence="1">
        <text>a uridine in RNA = a pseudouridine in RNA</text>
        <dbReference type="Rhea" id="RHEA:48348"/>
        <dbReference type="Rhea" id="RHEA-COMP:12068"/>
        <dbReference type="Rhea" id="RHEA-COMP:12069"/>
        <dbReference type="ChEBI" id="CHEBI:65314"/>
        <dbReference type="ChEBI" id="CHEBI:65315"/>
    </reaction>
</comment>
<dbReference type="InterPro" id="IPR050343">
    <property type="entry name" value="RsuA_PseudoU_synthase"/>
</dbReference>
<evidence type="ECO:0000256" key="5">
    <source>
        <dbReference type="PROSITE-ProRule" id="PRU00182"/>
    </source>
</evidence>
<dbReference type="CDD" id="cd00165">
    <property type="entry name" value="S4"/>
    <property type="match status" value="1"/>
</dbReference>
<dbReference type="FunFam" id="3.10.290.10:FF:000003">
    <property type="entry name" value="Pseudouridine synthase"/>
    <property type="match status" value="1"/>
</dbReference>
<dbReference type="InterPro" id="IPR002942">
    <property type="entry name" value="S4_RNA-bd"/>
</dbReference>
<dbReference type="Gene3D" id="3.30.70.1560">
    <property type="entry name" value="Alpha-L RNA-binding motif"/>
    <property type="match status" value="1"/>
</dbReference>
<dbReference type="PANTHER" id="PTHR47683">
    <property type="entry name" value="PSEUDOURIDINE SYNTHASE FAMILY PROTEIN-RELATED"/>
    <property type="match status" value="1"/>
</dbReference>
<dbReference type="GO" id="GO:0000455">
    <property type="term" value="P:enzyme-directed rRNA pseudouridine synthesis"/>
    <property type="evidence" value="ECO:0007669"/>
    <property type="project" value="UniProtKB-ARBA"/>
</dbReference>
<dbReference type="Pfam" id="PF01479">
    <property type="entry name" value="S4"/>
    <property type="match status" value="1"/>
</dbReference>
<dbReference type="InterPro" id="IPR018496">
    <property type="entry name" value="PsdUridine_synth_RsuA/RluB_CS"/>
</dbReference>
<dbReference type="Gene3D" id="3.30.70.580">
    <property type="entry name" value="Pseudouridine synthase I, catalytic domain, N-terminal subdomain"/>
    <property type="match status" value="1"/>
</dbReference>
<dbReference type="RefSeq" id="WP_183793356.1">
    <property type="nucleotide sequence ID" value="NZ_JACIDU010000011.1"/>
</dbReference>
<evidence type="ECO:0000313" key="9">
    <source>
        <dbReference type="EMBL" id="MBB4104266.1"/>
    </source>
</evidence>
<comment type="caution">
    <text evidence="9">The sequence shown here is derived from an EMBL/GenBank/DDBJ whole genome shotgun (WGS) entry which is preliminary data.</text>
</comment>
<dbReference type="EC" id="5.4.99.-" evidence="6"/>
<reference evidence="9 10" key="1">
    <citation type="submission" date="2020-08" db="EMBL/GenBank/DDBJ databases">
        <title>Genomic Encyclopedia of Type Strains, Phase IV (KMG-IV): sequencing the most valuable type-strain genomes for metagenomic binning, comparative biology and taxonomic classification.</title>
        <authorList>
            <person name="Goeker M."/>
        </authorList>
    </citation>
    <scope>NUCLEOTIDE SEQUENCE [LARGE SCALE GENOMIC DNA]</scope>
    <source>
        <strain evidence="9 10">DSM 26385</strain>
    </source>
</reference>
<accession>A0A7W6K4Q5</accession>
<dbReference type="InterPro" id="IPR020103">
    <property type="entry name" value="PsdUridine_synth_cat_dom_sf"/>
</dbReference>
<feature type="region of interest" description="Disordered" evidence="7">
    <location>
        <begin position="1"/>
        <end position="98"/>
    </location>
</feature>
<dbReference type="NCBIfam" id="TIGR00093">
    <property type="entry name" value="pseudouridine synthase"/>
    <property type="match status" value="1"/>
</dbReference>
<dbReference type="Proteomes" id="UP000584824">
    <property type="component" value="Unassembled WGS sequence"/>
</dbReference>
<comment type="similarity">
    <text evidence="2 6">Belongs to the pseudouridine synthase RsuA family.</text>
</comment>
<name>A0A7W6K4Q5_9HYPH</name>
<protein>
    <recommendedName>
        <fullName evidence="6">Pseudouridine synthase</fullName>
        <ecNumber evidence="6">5.4.99.-</ecNumber>
    </recommendedName>
</protein>
<feature type="domain" description="RNA-binding S4" evidence="8">
    <location>
        <begin position="97"/>
        <end position="155"/>
    </location>
</feature>
<feature type="region of interest" description="Disordered" evidence="7">
    <location>
        <begin position="345"/>
        <end position="626"/>
    </location>
</feature>
<dbReference type="GO" id="GO:0003723">
    <property type="term" value="F:RNA binding"/>
    <property type="evidence" value="ECO:0007669"/>
    <property type="project" value="UniProtKB-KW"/>
</dbReference>
<dbReference type="InterPro" id="IPR000748">
    <property type="entry name" value="PsdUridine_synth_RsuA/RluB/E/F"/>
</dbReference>
<evidence type="ECO:0000256" key="7">
    <source>
        <dbReference type="SAM" id="MobiDB-lite"/>
    </source>
</evidence>
<feature type="compositionally biased region" description="Basic and acidic residues" evidence="7">
    <location>
        <begin position="498"/>
        <end position="576"/>
    </location>
</feature>
<evidence type="ECO:0000256" key="3">
    <source>
        <dbReference type="ARBA" id="ARBA00022884"/>
    </source>
</evidence>
<dbReference type="InterPro" id="IPR042092">
    <property type="entry name" value="PsdUridine_s_RsuA/RluB/E/F_cat"/>
</dbReference>
<evidence type="ECO:0000259" key="8">
    <source>
        <dbReference type="SMART" id="SM00363"/>
    </source>
</evidence>
<organism evidence="9 10">
    <name type="scientific">Allorhizobium borbori</name>
    <dbReference type="NCBI Taxonomy" id="485907"/>
    <lineage>
        <taxon>Bacteria</taxon>
        <taxon>Pseudomonadati</taxon>
        <taxon>Pseudomonadota</taxon>
        <taxon>Alphaproteobacteria</taxon>
        <taxon>Hyphomicrobiales</taxon>
        <taxon>Rhizobiaceae</taxon>
        <taxon>Rhizobium/Agrobacterium group</taxon>
        <taxon>Allorhizobium</taxon>
    </lineage>
</organism>
<dbReference type="PANTHER" id="PTHR47683:SF3">
    <property type="entry name" value="RIBOSOMAL LARGE SUBUNIT PSEUDOURIDINE SYNTHASE B"/>
    <property type="match status" value="1"/>
</dbReference>
<feature type="compositionally biased region" description="Basic and acidic residues" evidence="7">
    <location>
        <begin position="47"/>
        <end position="74"/>
    </location>
</feature>
<dbReference type="InterPro" id="IPR020094">
    <property type="entry name" value="TruA/RsuA/RluB/E/F_N"/>
</dbReference>
<feature type="compositionally biased region" description="Basic and acidic residues" evidence="7">
    <location>
        <begin position="482"/>
        <end position="491"/>
    </location>
</feature>
<proteinExistence type="inferred from homology"/>
<dbReference type="AlphaFoldDB" id="A0A7W6K4Q5"/>
<evidence type="ECO:0000256" key="4">
    <source>
        <dbReference type="ARBA" id="ARBA00023235"/>
    </source>
</evidence>
<feature type="compositionally biased region" description="Gly residues" evidence="7">
    <location>
        <begin position="590"/>
        <end position="626"/>
    </location>
</feature>
<feature type="compositionally biased region" description="Basic and acidic residues" evidence="7">
    <location>
        <begin position="1"/>
        <end position="15"/>
    </location>
</feature>